<gene>
    <name evidence="6" type="ORF">TPR58_06560</name>
</gene>
<evidence type="ECO:0000313" key="7">
    <source>
        <dbReference type="Proteomes" id="UP001427805"/>
    </source>
</evidence>
<dbReference type="InterPro" id="IPR036876">
    <property type="entry name" value="UVR_dom_sf"/>
</dbReference>
<keyword evidence="2" id="KW-0234">DNA repair</keyword>
<evidence type="ECO:0000313" key="6">
    <source>
        <dbReference type="EMBL" id="MEN3746820.1"/>
    </source>
</evidence>
<evidence type="ECO:0000256" key="4">
    <source>
        <dbReference type="SAM" id="MobiDB-lite"/>
    </source>
</evidence>
<comment type="caution">
    <text evidence="6">The sequence shown here is derived from an EMBL/GenBank/DDBJ whole genome shotgun (WGS) entry which is preliminary data.</text>
</comment>
<dbReference type="SUPFAM" id="SSF46600">
    <property type="entry name" value="C-terminal UvrC-binding domain of UvrB"/>
    <property type="match status" value="1"/>
</dbReference>
<keyword evidence="3" id="KW-0227">DNA damage</keyword>
<proteinExistence type="predicted"/>
<dbReference type="PROSITE" id="PS50151">
    <property type="entry name" value="UVR"/>
    <property type="match status" value="1"/>
</dbReference>
<keyword evidence="2" id="KW-0267">Excision nuclease</keyword>
<dbReference type="RefSeq" id="WP_346245817.1">
    <property type="nucleotide sequence ID" value="NZ_JBDIZK010000003.1"/>
</dbReference>
<accession>A0ABV0B6N1</accession>
<dbReference type="Gene3D" id="4.10.860.10">
    <property type="entry name" value="UVR domain"/>
    <property type="match status" value="1"/>
</dbReference>
<dbReference type="InterPro" id="IPR001943">
    <property type="entry name" value="UVR_dom"/>
</dbReference>
<keyword evidence="3" id="KW-0742">SOS response</keyword>
<keyword evidence="1" id="KW-0228">DNA excision</keyword>
<organism evidence="6 7">
    <name type="scientific">Sphingomonas rustica</name>
    <dbReference type="NCBI Taxonomy" id="3103142"/>
    <lineage>
        <taxon>Bacteria</taxon>
        <taxon>Pseudomonadati</taxon>
        <taxon>Pseudomonadota</taxon>
        <taxon>Alphaproteobacteria</taxon>
        <taxon>Sphingomonadales</taxon>
        <taxon>Sphingomonadaceae</taxon>
        <taxon>Sphingomonas</taxon>
    </lineage>
</organism>
<dbReference type="EMBL" id="JBDIZK010000003">
    <property type="protein sequence ID" value="MEN3746820.1"/>
    <property type="molecule type" value="Genomic_DNA"/>
</dbReference>
<dbReference type="Pfam" id="PF02151">
    <property type="entry name" value="UVR"/>
    <property type="match status" value="1"/>
</dbReference>
<evidence type="ECO:0000256" key="2">
    <source>
        <dbReference type="ARBA" id="ARBA00022881"/>
    </source>
</evidence>
<feature type="region of interest" description="Disordered" evidence="4">
    <location>
        <begin position="35"/>
        <end position="92"/>
    </location>
</feature>
<feature type="domain" description="UVR" evidence="5">
    <location>
        <begin position="2"/>
        <end position="37"/>
    </location>
</feature>
<feature type="compositionally biased region" description="Pro residues" evidence="4">
    <location>
        <begin position="69"/>
        <end position="81"/>
    </location>
</feature>
<name>A0ABV0B6N1_9SPHN</name>
<dbReference type="Proteomes" id="UP001427805">
    <property type="component" value="Unassembled WGS sequence"/>
</dbReference>
<evidence type="ECO:0000256" key="3">
    <source>
        <dbReference type="ARBA" id="ARBA00023236"/>
    </source>
</evidence>
<feature type="compositionally biased region" description="Low complexity" evidence="4">
    <location>
        <begin position="36"/>
        <end position="47"/>
    </location>
</feature>
<sequence length="92" mass="10044">MPESIADLQKQMEDAAEAMDFERARELRDRINLIRGGASSEDAGAADTTGLVRQQPGAMGLGTSQQRMTPPPGWKPPPKPDPMTRGTGRKRR</sequence>
<keyword evidence="7" id="KW-1185">Reference proteome</keyword>
<reference evidence="6 7" key="1">
    <citation type="submission" date="2024-05" db="EMBL/GenBank/DDBJ databases">
        <title>Sphingomonas sp. HF-S3 16S ribosomal RNA gene Genome sequencing and assembly.</title>
        <authorList>
            <person name="Lee H."/>
        </authorList>
    </citation>
    <scope>NUCLEOTIDE SEQUENCE [LARGE SCALE GENOMIC DNA]</scope>
    <source>
        <strain evidence="6 7">HF-S3</strain>
    </source>
</reference>
<evidence type="ECO:0000259" key="5">
    <source>
        <dbReference type="PROSITE" id="PS50151"/>
    </source>
</evidence>
<evidence type="ECO:0000256" key="1">
    <source>
        <dbReference type="ARBA" id="ARBA00022769"/>
    </source>
</evidence>
<protein>
    <submittedName>
        <fullName evidence="6">UvrB/UvrC motif-containing protein</fullName>
    </submittedName>
</protein>